<evidence type="ECO:0000313" key="4">
    <source>
        <dbReference type="Proteomes" id="UP000002601"/>
    </source>
</evidence>
<evidence type="ECO:0000256" key="1">
    <source>
        <dbReference type="ARBA" id="ARBA00034120"/>
    </source>
</evidence>
<dbReference type="AlphaFoldDB" id="C6BRH7"/>
<dbReference type="PANTHER" id="PTHR34047">
    <property type="entry name" value="NUCLEAR INTRON MATURASE 1, MITOCHONDRIAL-RELATED"/>
    <property type="match status" value="1"/>
</dbReference>
<keyword evidence="3" id="KW-0808">Transferase</keyword>
<dbReference type="RefSeq" id="WP_015851235.1">
    <property type="nucleotide sequence ID" value="NC_012881.1"/>
</dbReference>
<dbReference type="PROSITE" id="PS50878">
    <property type="entry name" value="RT_POL"/>
    <property type="match status" value="1"/>
</dbReference>
<keyword evidence="4" id="KW-1185">Reference proteome</keyword>
<comment type="similarity">
    <text evidence="1">Belongs to the bacterial reverse transcriptase family.</text>
</comment>
<evidence type="ECO:0000313" key="3">
    <source>
        <dbReference type="EMBL" id="ACS79417.1"/>
    </source>
</evidence>
<dbReference type="SUPFAM" id="SSF56672">
    <property type="entry name" value="DNA/RNA polymerases"/>
    <property type="match status" value="1"/>
</dbReference>
<proteinExistence type="inferred from homology"/>
<dbReference type="Proteomes" id="UP000002601">
    <property type="component" value="Chromosome"/>
</dbReference>
<organism evidence="3 4">
    <name type="scientific">Maridesulfovibrio salexigens (strain ATCC 14822 / DSM 2638 / NCIMB 8403 / VKM B-1763)</name>
    <name type="common">Desulfovibrio salexigens</name>
    <dbReference type="NCBI Taxonomy" id="526222"/>
    <lineage>
        <taxon>Bacteria</taxon>
        <taxon>Pseudomonadati</taxon>
        <taxon>Thermodesulfobacteriota</taxon>
        <taxon>Desulfovibrionia</taxon>
        <taxon>Desulfovibrionales</taxon>
        <taxon>Desulfovibrionaceae</taxon>
        <taxon>Maridesulfovibrio</taxon>
    </lineage>
</organism>
<keyword evidence="3" id="KW-0548">Nucleotidyltransferase</keyword>
<dbReference type="InterPro" id="IPR000477">
    <property type="entry name" value="RT_dom"/>
</dbReference>
<gene>
    <name evidence="3" type="ordered locus">Desal_1355</name>
</gene>
<dbReference type="PANTHER" id="PTHR34047:SF8">
    <property type="entry name" value="PROTEIN YKFC"/>
    <property type="match status" value="1"/>
</dbReference>
<dbReference type="STRING" id="526222.Desal_1355"/>
<sequence>MEISQQLKEMFSLEHIEQVYEERVRLKSGRGIDRVSVVDFDKRKDEYFNNIHVKCLNGTYKFSPYLQKLILKGPESFPRKISIPTVRDKIVLSILNSIIQEIFPHCVNRELPNVKVRNLKNVIATCNCDYEFHRVDIKSYYDNIDIEQLFGILNGNIDDELLLLLLHRAVINPTVPQNYSRSEKSKYANKDKGVPQGLPISNVLAEIYLLDFDEYMNDKCKFYDRYVDDIVALALPIVDFEKSCEDKFKIKNLPLNTDKTKFCCEVSEVNYLGYAIEGDLVTVKRRTLERHFYSIAMMFSRLRKAIFMDNKRKDKGIGADEIKNAFVEDLNVKLTGAKFHNKRYGWLQYYSEINDLEIPYVIDNFVAQQFYRCEHFTKLPNSLKKVSRAYYELKYNWRDTNYIHDYELVDIKEKRRWLTERGLRLAKFTTDDIDRFYSYHVGKFLGHIEADLGVDYKF</sequence>
<evidence type="ECO:0000259" key="2">
    <source>
        <dbReference type="PROSITE" id="PS50878"/>
    </source>
</evidence>
<dbReference type="eggNOG" id="COG3344">
    <property type="taxonomic scope" value="Bacteria"/>
</dbReference>
<dbReference type="KEGG" id="dsa:Desal_1355"/>
<dbReference type="GO" id="GO:0003964">
    <property type="term" value="F:RNA-directed DNA polymerase activity"/>
    <property type="evidence" value="ECO:0007669"/>
    <property type="project" value="UniProtKB-KW"/>
</dbReference>
<name>C6BRH7_MARSD</name>
<accession>C6BRH7</accession>
<dbReference type="EMBL" id="CP001649">
    <property type="protein sequence ID" value="ACS79417.1"/>
    <property type="molecule type" value="Genomic_DNA"/>
</dbReference>
<protein>
    <submittedName>
        <fullName evidence="3">Prophage PSPPH06, putative reverse transcriptase/maturase</fullName>
    </submittedName>
</protein>
<reference evidence="3 4" key="1">
    <citation type="submission" date="2009-06" db="EMBL/GenBank/DDBJ databases">
        <title>Complete sequence of Desulfovibrio salexigens DSM 2638.</title>
        <authorList>
            <consortium name="US DOE Joint Genome Institute"/>
            <person name="Lucas S."/>
            <person name="Copeland A."/>
            <person name="Lapidus A."/>
            <person name="Glavina del Rio T."/>
            <person name="Tice H."/>
            <person name="Bruce D."/>
            <person name="Goodwin L."/>
            <person name="Pitluck S."/>
            <person name="Munk A.C."/>
            <person name="Brettin T."/>
            <person name="Detter J.C."/>
            <person name="Han C."/>
            <person name="Tapia R."/>
            <person name="Larimer F."/>
            <person name="Land M."/>
            <person name="Hauser L."/>
            <person name="Kyrpides N."/>
            <person name="Anderson I."/>
            <person name="Wall J.D."/>
            <person name="Arkin A.P."/>
            <person name="Dehal P."/>
            <person name="Chivian D."/>
            <person name="Giles B."/>
            <person name="Hazen T.C."/>
        </authorList>
    </citation>
    <scope>NUCLEOTIDE SEQUENCE [LARGE SCALE GENOMIC DNA]</scope>
    <source>
        <strain evidence="4">ATCC 14822 / DSM 2638 / NCIMB 8403 / VKM B-1763</strain>
    </source>
</reference>
<dbReference type="HOGENOM" id="CLU_051311_0_0_7"/>
<dbReference type="Pfam" id="PF00078">
    <property type="entry name" value="RVT_1"/>
    <property type="match status" value="1"/>
</dbReference>
<dbReference type="InterPro" id="IPR051083">
    <property type="entry name" value="GrpII_Intron_Splice-Mob/Def"/>
</dbReference>
<keyword evidence="3" id="KW-0695">RNA-directed DNA polymerase</keyword>
<feature type="domain" description="Reverse transcriptase" evidence="2">
    <location>
        <begin position="51"/>
        <end position="276"/>
    </location>
</feature>
<dbReference type="InterPro" id="IPR043502">
    <property type="entry name" value="DNA/RNA_pol_sf"/>
</dbReference>